<dbReference type="SUPFAM" id="SSF52540">
    <property type="entry name" value="P-loop containing nucleoside triphosphate hydrolases"/>
    <property type="match status" value="1"/>
</dbReference>
<organism evidence="3 4">
    <name type="scientific">Acanthamoeba castellanii (strain ATCC 30010 / Neff)</name>
    <dbReference type="NCBI Taxonomy" id="1257118"/>
    <lineage>
        <taxon>Eukaryota</taxon>
        <taxon>Amoebozoa</taxon>
        <taxon>Discosea</taxon>
        <taxon>Longamoebia</taxon>
        <taxon>Centramoebida</taxon>
        <taxon>Acanthamoebidae</taxon>
        <taxon>Acanthamoeba</taxon>
    </lineage>
</organism>
<reference evidence="3 4" key="1">
    <citation type="journal article" date="2013" name="Genome Biol.">
        <title>Genome of Acanthamoeba castellanii highlights extensive lateral gene transfer and early evolution of tyrosine kinase signaling.</title>
        <authorList>
            <person name="Clarke M."/>
            <person name="Lohan A.J."/>
            <person name="Liu B."/>
            <person name="Lagkouvardos I."/>
            <person name="Roy S."/>
            <person name="Zafar N."/>
            <person name="Bertelli C."/>
            <person name="Schilde C."/>
            <person name="Kianianmomeni A."/>
            <person name="Burglin T.R."/>
            <person name="Frech C."/>
            <person name="Turcotte B."/>
            <person name="Kopec K.O."/>
            <person name="Synnott J.M."/>
            <person name="Choo C."/>
            <person name="Paponov I."/>
            <person name="Finkler A."/>
            <person name="Soon Heng Tan C."/>
            <person name="Hutchins A.P."/>
            <person name="Weinmeier T."/>
            <person name="Rattei T."/>
            <person name="Chu J.S."/>
            <person name="Gimenez G."/>
            <person name="Irimia M."/>
            <person name="Rigden D.J."/>
            <person name="Fitzpatrick D.A."/>
            <person name="Lorenzo-Morales J."/>
            <person name="Bateman A."/>
            <person name="Chiu C.H."/>
            <person name="Tang P."/>
            <person name="Hegemann P."/>
            <person name="Fromm H."/>
            <person name="Raoult D."/>
            <person name="Greub G."/>
            <person name="Miranda-Saavedra D."/>
            <person name="Chen N."/>
            <person name="Nash P."/>
            <person name="Ginger M.L."/>
            <person name="Horn M."/>
            <person name="Schaap P."/>
            <person name="Caler L."/>
            <person name="Loftus B."/>
        </authorList>
    </citation>
    <scope>NUCLEOTIDE SEQUENCE [LARGE SCALE GENOMIC DNA]</scope>
    <source>
        <strain evidence="3 4">Neff</strain>
    </source>
</reference>
<keyword evidence="1" id="KW-0479">Metal-binding</keyword>
<dbReference type="InterPro" id="IPR027417">
    <property type="entry name" value="P-loop_NTPase"/>
</dbReference>
<dbReference type="Proteomes" id="UP000011083">
    <property type="component" value="Unassembled WGS sequence"/>
</dbReference>
<dbReference type="KEGG" id="acan:ACA1_042270"/>
<accession>L8GVA2</accession>
<dbReference type="InterPro" id="IPR001841">
    <property type="entry name" value="Znf_RING"/>
</dbReference>
<evidence type="ECO:0000313" key="3">
    <source>
        <dbReference type="EMBL" id="ELR16877.1"/>
    </source>
</evidence>
<dbReference type="SUPFAM" id="SSF57850">
    <property type="entry name" value="RING/U-box"/>
    <property type="match status" value="1"/>
</dbReference>
<dbReference type="PROSITE" id="PS50089">
    <property type="entry name" value="ZF_RING_2"/>
    <property type="match status" value="1"/>
</dbReference>
<dbReference type="OrthoDB" id="1630758at2759"/>
<name>L8GVA2_ACACF</name>
<evidence type="ECO:0000313" key="4">
    <source>
        <dbReference type="Proteomes" id="UP000011083"/>
    </source>
</evidence>
<dbReference type="VEuPathDB" id="AmoebaDB:ACA1_042270"/>
<keyword evidence="1" id="KW-0862">Zinc</keyword>
<keyword evidence="1" id="KW-0863">Zinc-finger</keyword>
<evidence type="ECO:0000259" key="2">
    <source>
        <dbReference type="PROSITE" id="PS50089"/>
    </source>
</evidence>
<dbReference type="EMBL" id="KB007981">
    <property type="protein sequence ID" value="ELR16877.1"/>
    <property type="molecule type" value="Genomic_DNA"/>
</dbReference>
<dbReference type="AlphaFoldDB" id="L8GVA2"/>
<dbReference type="SMART" id="SM00184">
    <property type="entry name" value="RING"/>
    <property type="match status" value="1"/>
</dbReference>
<dbReference type="GO" id="GO:0008270">
    <property type="term" value="F:zinc ion binding"/>
    <property type="evidence" value="ECO:0007669"/>
    <property type="project" value="UniProtKB-KW"/>
</dbReference>
<proteinExistence type="predicted"/>
<evidence type="ECO:0000256" key="1">
    <source>
        <dbReference type="PROSITE-ProRule" id="PRU00175"/>
    </source>
</evidence>
<feature type="domain" description="RING-type" evidence="2">
    <location>
        <begin position="21"/>
        <end position="56"/>
    </location>
</feature>
<gene>
    <name evidence="3" type="ORF">ACA1_042270</name>
</gene>
<keyword evidence="4" id="KW-1185">Reference proteome</keyword>
<dbReference type="Pfam" id="PF13920">
    <property type="entry name" value="zf-C3HC4_3"/>
    <property type="match status" value="1"/>
</dbReference>
<dbReference type="Gene3D" id="3.30.40.10">
    <property type="entry name" value="Zinc/RING finger domain, C3HC4 (zinc finger)"/>
    <property type="match status" value="1"/>
</dbReference>
<dbReference type="CDD" id="cd16449">
    <property type="entry name" value="RING-HC"/>
    <property type="match status" value="1"/>
</dbReference>
<dbReference type="GeneID" id="14917598"/>
<dbReference type="InterPro" id="IPR013083">
    <property type="entry name" value="Znf_RING/FYVE/PHD"/>
</dbReference>
<dbReference type="RefSeq" id="XP_004338890.1">
    <property type="nucleotide sequence ID" value="XM_004338842.1"/>
</dbReference>
<sequence length="367" mass="39606">MANTTRQLIEALEHLREEAECCTCLGDPSEFVLLPCRHSLCTTCFVQWSKKCPQCQATVSPSAKALPLFRIDALRFKNECSALINLLTPHAAQPSAPDLGRAIERQLLAGVPQVNIAVVGAEGAGKTALVSAVTGAPGSSGGLAALGTTEWSPYRADAQSKVSWWDSEGVSTWSNRKEVARLMTQLGQVERKHGIQFNLVIVLIRAWHKVSTEDLQKFLKQLQGQGKAFMVVTSDIASLDQTELKQRRDDVRSLLRPFGACRERNAHVDMFIATDAPDLFAITLNSTAHKASRYGPAVEQEGIGDLVICALIATLPSRGKDWLSGADGSRALTLLNSMVTSEVVISAARPAGVAAESSFFSVAYNSE</sequence>
<dbReference type="Gene3D" id="3.40.50.300">
    <property type="entry name" value="P-loop containing nucleotide triphosphate hydrolases"/>
    <property type="match status" value="1"/>
</dbReference>
<protein>
    <recommendedName>
        <fullName evidence="2">RING-type domain-containing protein</fullName>
    </recommendedName>
</protein>